<dbReference type="InterPro" id="IPR036388">
    <property type="entry name" value="WH-like_DNA-bd_sf"/>
</dbReference>
<dbReference type="SUPFAM" id="SSF46785">
    <property type="entry name" value="Winged helix' DNA-binding domain"/>
    <property type="match status" value="1"/>
</dbReference>
<dbReference type="STRING" id="863239.GCA_000213935_01746"/>
<evidence type="ECO:0000256" key="2">
    <source>
        <dbReference type="ARBA" id="ARBA00023125"/>
    </source>
</evidence>
<name>A0A3D4T0V0_9CORY</name>
<dbReference type="Pfam" id="PF01037">
    <property type="entry name" value="AsnC_trans_reg"/>
    <property type="match status" value="1"/>
</dbReference>
<dbReference type="InterPro" id="IPR011991">
    <property type="entry name" value="ArsR-like_HTH"/>
</dbReference>
<gene>
    <name evidence="5" type="ORF">DIW82_10385</name>
</gene>
<dbReference type="PRINTS" id="PR00033">
    <property type="entry name" value="HTHASNC"/>
</dbReference>
<keyword evidence="3" id="KW-0804">Transcription</keyword>
<feature type="domain" description="HTH asnC-type" evidence="4">
    <location>
        <begin position="1"/>
        <end position="62"/>
    </location>
</feature>
<comment type="caution">
    <text evidence="5">The sequence shown here is derived from an EMBL/GenBank/DDBJ whole genome shotgun (WGS) entry which is preliminary data.</text>
</comment>
<dbReference type="PANTHER" id="PTHR30154:SF34">
    <property type="entry name" value="TRANSCRIPTIONAL REGULATOR AZLB"/>
    <property type="match status" value="1"/>
</dbReference>
<dbReference type="EMBL" id="DQID01000266">
    <property type="protein sequence ID" value="HCT15164.1"/>
    <property type="molecule type" value="Genomic_DNA"/>
</dbReference>
<dbReference type="PROSITE" id="PS50956">
    <property type="entry name" value="HTH_ASNC_2"/>
    <property type="match status" value="1"/>
</dbReference>
<evidence type="ECO:0000259" key="4">
    <source>
        <dbReference type="PROSITE" id="PS50956"/>
    </source>
</evidence>
<dbReference type="GO" id="GO:0043200">
    <property type="term" value="P:response to amino acid"/>
    <property type="evidence" value="ECO:0007669"/>
    <property type="project" value="TreeGrafter"/>
</dbReference>
<accession>A0A3D4T0V0</accession>
<evidence type="ECO:0000313" key="6">
    <source>
        <dbReference type="Proteomes" id="UP000261739"/>
    </source>
</evidence>
<dbReference type="InterPro" id="IPR000485">
    <property type="entry name" value="AsnC-type_HTH_dom"/>
</dbReference>
<evidence type="ECO:0000256" key="3">
    <source>
        <dbReference type="ARBA" id="ARBA00023163"/>
    </source>
</evidence>
<proteinExistence type="predicted"/>
<reference evidence="5 6" key="1">
    <citation type="journal article" date="2018" name="Nat. Biotechnol.">
        <title>A standardized bacterial taxonomy based on genome phylogeny substantially revises the tree of life.</title>
        <authorList>
            <person name="Parks D.H."/>
            <person name="Chuvochina M."/>
            <person name="Waite D.W."/>
            <person name="Rinke C."/>
            <person name="Skarshewski A."/>
            <person name="Chaumeil P.A."/>
            <person name="Hugenholtz P."/>
        </authorList>
    </citation>
    <scope>NUCLEOTIDE SEQUENCE [LARGE SCALE GENOMIC DNA]</scope>
    <source>
        <strain evidence="5">UBA11247</strain>
    </source>
</reference>
<evidence type="ECO:0000256" key="1">
    <source>
        <dbReference type="ARBA" id="ARBA00023015"/>
    </source>
</evidence>
<dbReference type="InterPro" id="IPR036390">
    <property type="entry name" value="WH_DNA-bd_sf"/>
</dbReference>
<dbReference type="InterPro" id="IPR019888">
    <property type="entry name" value="Tscrpt_reg_AsnC-like"/>
</dbReference>
<sequence length="142" mass="15851">MDAIDRKIIALLREDGRMSVTDLAQQVRLSISTCHRRLRDLERGGVIRGYRAEIDPAAMGLHFEALVMVTMGRTDRSTIAAFEEAVVAEPAIVSAERMFGETDYMLRTLTADLAGYQELYDTVLGTLPGVERLTSTMVMKRL</sequence>
<dbReference type="GO" id="GO:0043565">
    <property type="term" value="F:sequence-specific DNA binding"/>
    <property type="evidence" value="ECO:0007669"/>
    <property type="project" value="InterPro"/>
</dbReference>
<dbReference type="AlphaFoldDB" id="A0A3D4T0V0"/>
<dbReference type="SMART" id="SM00344">
    <property type="entry name" value="HTH_ASNC"/>
    <property type="match status" value="1"/>
</dbReference>
<organism evidence="5 6">
    <name type="scientific">Corynebacterium nuruki</name>
    <dbReference type="NCBI Taxonomy" id="1032851"/>
    <lineage>
        <taxon>Bacteria</taxon>
        <taxon>Bacillati</taxon>
        <taxon>Actinomycetota</taxon>
        <taxon>Actinomycetes</taxon>
        <taxon>Mycobacteriales</taxon>
        <taxon>Corynebacteriaceae</taxon>
        <taxon>Corynebacterium</taxon>
    </lineage>
</organism>
<dbReference type="Gene3D" id="3.30.70.920">
    <property type="match status" value="1"/>
</dbReference>
<dbReference type="Gene3D" id="1.10.10.10">
    <property type="entry name" value="Winged helix-like DNA-binding domain superfamily/Winged helix DNA-binding domain"/>
    <property type="match status" value="1"/>
</dbReference>
<dbReference type="InterPro" id="IPR019887">
    <property type="entry name" value="Tscrpt_reg_AsnC/Lrp_C"/>
</dbReference>
<keyword evidence="2" id="KW-0238">DNA-binding</keyword>
<keyword evidence="1" id="KW-0805">Transcription regulation</keyword>
<dbReference type="InterPro" id="IPR011008">
    <property type="entry name" value="Dimeric_a/b-barrel"/>
</dbReference>
<dbReference type="RefSeq" id="WP_010120016.1">
    <property type="nucleotide sequence ID" value="NZ_DAITTW010000071.1"/>
</dbReference>
<dbReference type="CDD" id="cd00090">
    <property type="entry name" value="HTH_ARSR"/>
    <property type="match status" value="1"/>
</dbReference>
<dbReference type="GO" id="GO:0005829">
    <property type="term" value="C:cytosol"/>
    <property type="evidence" value="ECO:0007669"/>
    <property type="project" value="TreeGrafter"/>
</dbReference>
<dbReference type="SUPFAM" id="SSF54909">
    <property type="entry name" value="Dimeric alpha+beta barrel"/>
    <property type="match status" value="1"/>
</dbReference>
<dbReference type="Proteomes" id="UP000261739">
    <property type="component" value="Unassembled WGS sequence"/>
</dbReference>
<dbReference type="Pfam" id="PF13412">
    <property type="entry name" value="HTH_24"/>
    <property type="match status" value="1"/>
</dbReference>
<dbReference type="PANTHER" id="PTHR30154">
    <property type="entry name" value="LEUCINE-RESPONSIVE REGULATORY PROTEIN"/>
    <property type="match status" value="1"/>
</dbReference>
<protein>
    <submittedName>
        <fullName evidence="5">Lrp/AsnC family transcriptional regulator</fullName>
    </submittedName>
</protein>
<evidence type="ECO:0000313" key="5">
    <source>
        <dbReference type="EMBL" id="HCT15164.1"/>
    </source>
</evidence>